<dbReference type="PANTHER" id="PTHR42715:SF10">
    <property type="entry name" value="BETA-GLUCOSIDASE"/>
    <property type="match status" value="1"/>
</dbReference>
<dbReference type="InterPro" id="IPR026891">
    <property type="entry name" value="Fn3-like"/>
</dbReference>
<evidence type="ECO:0000256" key="2">
    <source>
        <dbReference type="ARBA" id="ARBA00022801"/>
    </source>
</evidence>
<sequence length="860" mass="88886">MDRLSRLTRLTRLSRLNKLNRPNESDRLYGLGRLGRPNRLDPPNRAPRSRRSRLLAAAGLVLAAALTASPQLAAVPLASAAGTRAAADCPWVGSGAPVGDRVERLLAEMSTAQKIVLLHGNGKAAPYVGNTDAIPDLCIPAMGYQDGPSGVGDGLGGVTQLPSGVASAATWDTALQTAYGRTAGREFAGKGVSVALGPTTNIVRDPRWGRAFESYGEDPYLSARMGVANIGGLQSEGVMAQVKHVAVYNQETHRDTPADNAVVDERTLHEIYLPAFQASVSEGAAASAMCAYSTVNGVHACQNKDLLKEALYEEAGFGGFVTSDWKGTHSTVEAANGGLTVEMPNGHFYADRLARAVADGEVAMDTLDTMVRRVLTPMFSFGLFDRRPSGSPGAVVTSAAHRATARRVAEEGSVLLKNDGGILPLSDSGTGSIAVLGADGGAGVRTAGGGAATVTSSGTVSPFDGIADRAGAGIDVRYDDAGDQAAAVDLARRSDVAVVFAGYSEEEKNDLAGIDLPGRQNALIEQVAAANPNTVVVLHTGSAVTMPWLDDVRGVVEQWYAGQEVGNAIAAVLFGDVNPSGKLPVTFPRSLADVPAHTSAQWPGNGRDAVRYSEGMQVGYRWYDARGIEPLFPFGHGLSYTTFGFSDLRVGAVDGGGNATVTATVTNTGDVAGAEVVQLYAGAPAAAGEPVRQLKGFERVELAPGAGKRVAFRLSARDLAHWDEKAHGWATTAGAYTVEVGDSSRALPLKGTLTVPCTFRPTSPTASPGTGGRTVTITNPHGMSSLLHRAVTLPVRAASTAGPAGSAVTFRATGLPPGLAIGRDGVISGAAAARGTRTVTVTATDRTGAADTATFVWTVS</sequence>
<dbReference type="Gene3D" id="3.20.20.300">
    <property type="entry name" value="Glycoside hydrolase, family 3, N-terminal domain"/>
    <property type="match status" value="1"/>
</dbReference>
<dbReference type="AlphaFoldDB" id="A0A919GIM4"/>
<feature type="domain" description="Fibronectin type III-like" evidence="6">
    <location>
        <begin position="675"/>
        <end position="744"/>
    </location>
</feature>
<dbReference type="PRINTS" id="PR00133">
    <property type="entry name" value="GLHYDRLASE3"/>
</dbReference>
<dbReference type="InterPro" id="IPR013783">
    <property type="entry name" value="Ig-like_fold"/>
</dbReference>
<dbReference type="InterPro" id="IPR036962">
    <property type="entry name" value="Glyco_hydro_3_N_sf"/>
</dbReference>
<dbReference type="Proteomes" id="UP000603708">
    <property type="component" value="Unassembled WGS sequence"/>
</dbReference>
<evidence type="ECO:0000256" key="5">
    <source>
        <dbReference type="SAM" id="MobiDB-lite"/>
    </source>
</evidence>
<evidence type="ECO:0000259" key="6">
    <source>
        <dbReference type="SMART" id="SM01217"/>
    </source>
</evidence>
<dbReference type="Pfam" id="PF05345">
    <property type="entry name" value="He_PIG"/>
    <property type="match status" value="1"/>
</dbReference>
<dbReference type="InterPro" id="IPR001764">
    <property type="entry name" value="Glyco_hydro_3_N"/>
</dbReference>
<reference evidence="7" key="2">
    <citation type="submission" date="2020-09" db="EMBL/GenBank/DDBJ databases">
        <authorList>
            <person name="Sun Q."/>
            <person name="Ohkuma M."/>
        </authorList>
    </citation>
    <scope>NUCLEOTIDE SEQUENCE</scope>
    <source>
        <strain evidence="7">JCM 5069</strain>
    </source>
</reference>
<proteinExistence type="inferred from homology"/>
<comment type="similarity">
    <text evidence="1">Belongs to the glycosyl hydrolase 3 family.</text>
</comment>
<dbReference type="GO" id="GO:0008422">
    <property type="term" value="F:beta-glucosidase activity"/>
    <property type="evidence" value="ECO:0007669"/>
    <property type="project" value="UniProtKB-ARBA"/>
</dbReference>
<dbReference type="SMART" id="SM01217">
    <property type="entry name" value="Fn3_like"/>
    <property type="match status" value="1"/>
</dbReference>
<evidence type="ECO:0000256" key="4">
    <source>
        <dbReference type="ARBA" id="ARBA00074219"/>
    </source>
</evidence>
<dbReference type="Gene3D" id="3.40.50.1700">
    <property type="entry name" value="Glycoside hydrolase family 3 C-terminal domain"/>
    <property type="match status" value="1"/>
</dbReference>
<dbReference type="Pfam" id="PF14310">
    <property type="entry name" value="Fn3-like"/>
    <property type="match status" value="1"/>
</dbReference>
<organism evidence="7 8">
    <name type="scientific">Streptomyces sulfonofaciens</name>
    <dbReference type="NCBI Taxonomy" id="68272"/>
    <lineage>
        <taxon>Bacteria</taxon>
        <taxon>Bacillati</taxon>
        <taxon>Actinomycetota</taxon>
        <taxon>Actinomycetes</taxon>
        <taxon>Kitasatosporales</taxon>
        <taxon>Streptomycetaceae</taxon>
        <taxon>Streptomyces</taxon>
    </lineage>
</organism>
<dbReference type="SUPFAM" id="SSF51445">
    <property type="entry name" value="(Trans)glycosidases"/>
    <property type="match status" value="1"/>
</dbReference>
<evidence type="ECO:0000313" key="8">
    <source>
        <dbReference type="Proteomes" id="UP000603708"/>
    </source>
</evidence>
<dbReference type="FunFam" id="2.60.40.10:FF:000495">
    <property type="entry name" value="Periplasmic beta-glucosidase"/>
    <property type="match status" value="1"/>
</dbReference>
<dbReference type="SUPFAM" id="SSF52279">
    <property type="entry name" value="Beta-D-glucan exohydrolase, C-terminal domain"/>
    <property type="match status" value="1"/>
</dbReference>
<dbReference type="GO" id="GO:0009251">
    <property type="term" value="P:glucan catabolic process"/>
    <property type="evidence" value="ECO:0007669"/>
    <property type="project" value="TreeGrafter"/>
</dbReference>
<protein>
    <recommendedName>
        <fullName evidence="4">Exo-alpha-(1-&gt;6)-L-arabinopyranosidase</fullName>
    </recommendedName>
</protein>
<evidence type="ECO:0000256" key="3">
    <source>
        <dbReference type="ARBA" id="ARBA00058905"/>
    </source>
</evidence>
<feature type="region of interest" description="Disordered" evidence="5">
    <location>
        <begin position="24"/>
        <end position="49"/>
    </location>
</feature>
<dbReference type="Pfam" id="PF01915">
    <property type="entry name" value="Glyco_hydro_3_C"/>
    <property type="match status" value="1"/>
</dbReference>
<name>A0A919GIM4_9ACTN</name>
<dbReference type="InterPro" id="IPR050288">
    <property type="entry name" value="Cellulose_deg_GH3"/>
</dbReference>
<reference evidence="7" key="1">
    <citation type="journal article" date="2014" name="Int. J. Syst. Evol. Microbiol.">
        <title>Complete genome sequence of Corynebacterium casei LMG S-19264T (=DSM 44701T), isolated from a smear-ripened cheese.</title>
        <authorList>
            <consortium name="US DOE Joint Genome Institute (JGI-PGF)"/>
            <person name="Walter F."/>
            <person name="Albersmeier A."/>
            <person name="Kalinowski J."/>
            <person name="Ruckert C."/>
        </authorList>
    </citation>
    <scope>NUCLEOTIDE SEQUENCE</scope>
    <source>
        <strain evidence="7">JCM 5069</strain>
    </source>
</reference>
<comment type="function">
    <text evidence="3">Catalyzes the hydrolysis of a non-reducing terminal alpha-L-arabinopyranosidic linkage in ginsenoside Rb2 (alpha-L-arabinopyranosyl-(1-&gt;6)-alpha-D-glucopyranosyl) to release alpha-D-glucopyranosyl (Rd). It is not able to hydrolyze alpha-L-arabinofuranosyl-(1-&gt;6)-alpha-D-glucopyranosyl (Rc).</text>
</comment>
<gene>
    <name evidence="7" type="ORF">GCM10018793_53240</name>
</gene>
<accession>A0A919GIM4</accession>
<evidence type="ECO:0000313" key="7">
    <source>
        <dbReference type="EMBL" id="GHH85388.1"/>
    </source>
</evidence>
<comment type="caution">
    <text evidence="7">The sequence shown here is derived from an EMBL/GenBank/DDBJ whole genome shotgun (WGS) entry which is preliminary data.</text>
</comment>
<dbReference type="Gene3D" id="2.60.40.10">
    <property type="entry name" value="Immunoglobulins"/>
    <property type="match status" value="2"/>
</dbReference>
<dbReference type="EMBL" id="BNCD01000018">
    <property type="protein sequence ID" value="GHH85388.1"/>
    <property type="molecule type" value="Genomic_DNA"/>
</dbReference>
<dbReference type="Pfam" id="PF00933">
    <property type="entry name" value="Glyco_hydro_3"/>
    <property type="match status" value="1"/>
</dbReference>
<evidence type="ECO:0000256" key="1">
    <source>
        <dbReference type="ARBA" id="ARBA00005336"/>
    </source>
</evidence>
<dbReference type="InterPro" id="IPR002772">
    <property type="entry name" value="Glyco_hydro_3_C"/>
</dbReference>
<keyword evidence="2" id="KW-0378">Hydrolase</keyword>
<dbReference type="InterPro" id="IPR036881">
    <property type="entry name" value="Glyco_hydro_3_C_sf"/>
</dbReference>
<dbReference type="PANTHER" id="PTHR42715">
    <property type="entry name" value="BETA-GLUCOSIDASE"/>
    <property type="match status" value="1"/>
</dbReference>
<dbReference type="InterPro" id="IPR017853">
    <property type="entry name" value="GH"/>
</dbReference>
<keyword evidence="8" id="KW-1185">Reference proteome</keyword>